<keyword evidence="2" id="KW-1185">Reference proteome</keyword>
<gene>
    <name evidence="1" type="ORF">LOK49_LG11G00011</name>
</gene>
<accession>A0ACC0G493</accession>
<sequence>MATTTSKLENEDPSRAPTSEEASGLNIQRLVSFGFVVGRFSRDRRTSEHNLLVAYAKMNGGFGNDGVSRRITVPTLLETESGQAIPSFVAIDDEKKILVGQVAKYHAIGYPADSFFNIKTLLGRKFHDSQIQELKTKVPYKINEGSNGEAWVEACNEQFSPTKLCAFIIDKMKRLAESYLGRSISKAVIAAPIYFNDAQKKELELAGKLAGLDVLVIVDEPLVASPPRT</sequence>
<comment type="caution">
    <text evidence="1">The sequence shown here is derived from an EMBL/GenBank/DDBJ whole genome shotgun (WGS) entry which is preliminary data.</text>
</comment>
<evidence type="ECO:0000313" key="1">
    <source>
        <dbReference type="EMBL" id="KAI7995318.1"/>
    </source>
</evidence>
<reference evidence="1 2" key="1">
    <citation type="journal article" date="2022" name="Plant J.">
        <title>Chromosome-level genome of Camellia lanceoleosa provides a valuable resource for understanding genome evolution and self-incompatibility.</title>
        <authorList>
            <person name="Gong W."/>
            <person name="Xiao S."/>
            <person name="Wang L."/>
            <person name="Liao Z."/>
            <person name="Chang Y."/>
            <person name="Mo W."/>
            <person name="Hu G."/>
            <person name="Li W."/>
            <person name="Zhao G."/>
            <person name="Zhu H."/>
            <person name="Hu X."/>
            <person name="Ji K."/>
            <person name="Xiang X."/>
            <person name="Song Q."/>
            <person name="Yuan D."/>
            <person name="Jin S."/>
            <person name="Zhang L."/>
        </authorList>
    </citation>
    <scope>NUCLEOTIDE SEQUENCE [LARGE SCALE GENOMIC DNA]</scope>
    <source>
        <strain evidence="1">SQ_2022a</strain>
    </source>
</reference>
<dbReference type="Proteomes" id="UP001060215">
    <property type="component" value="Chromosome 12"/>
</dbReference>
<protein>
    <submittedName>
        <fullName evidence="1">Uncharacterized protein</fullName>
    </submittedName>
</protein>
<organism evidence="1 2">
    <name type="scientific">Camellia lanceoleosa</name>
    <dbReference type="NCBI Taxonomy" id="1840588"/>
    <lineage>
        <taxon>Eukaryota</taxon>
        <taxon>Viridiplantae</taxon>
        <taxon>Streptophyta</taxon>
        <taxon>Embryophyta</taxon>
        <taxon>Tracheophyta</taxon>
        <taxon>Spermatophyta</taxon>
        <taxon>Magnoliopsida</taxon>
        <taxon>eudicotyledons</taxon>
        <taxon>Gunneridae</taxon>
        <taxon>Pentapetalae</taxon>
        <taxon>asterids</taxon>
        <taxon>Ericales</taxon>
        <taxon>Theaceae</taxon>
        <taxon>Camellia</taxon>
    </lineage>
</organism>
<dbReference type="EMBL" id="CM045769">
    <property type="protein sequence ID" value="KAI7995318.1"/>
    <property type="molecule type" value="Genomic_DNA"/>
</dbReference>
<proteinExistence type="predicted"/>
<name>A0ACC0G493_9ERIC</name>
<evidence type="ECO:0000313" key="2">
    <source>
        <dbReference type="Proteomes" id="UP001060215"/>
    </source>
</evidence>